<feature type="compositionally biased region" description="Polar residues" evidence="1">
    <location>
        <begin position="50"/>
        <end position="59"/>
    </location>
</feature>
<keyword evidence="3" id="KW-1185">Reference proteome</keyword>
<dbReference type="Proteomes" id="UP000015453">
    <property type="component" value="Unassembled WGS sequence"/>
</dbReference>
<proteinExistence type="predicted"/>
<organism evidence="2 3">
    <name type="scientific">Genlisea aurea</name>
    <dbReference type="NCBI Taxonomy" id="192259"/>
    <lineage>
        <taxon>Eukaryota</taxon>
        <taxon>Viridiplantae</taxon>
        <taxon>Streptophyta</taxon>
        <taxon>Embryophyta</taxon>
        <taxon>Tracheophyta</taxon>
        <taxon>Spermatophyta</taxon>
        <taxon>Magnoliopsida</taxon>
        <taxon>eudicotyledons</taxon>
        <taxon>Gunneridae</taxon>
        <taxon>Pentapetalae</taxon>
        <taxon>asterids</taxon>
        <taxon>lamiids</taxon>
        <taxon>Lamiales</taxon>
        <taxon>Lentibulariaceae</taxon>
        <taxon>Genlisea</taxon>
    </lineage>
</organism>
<dbReference type="AlphaFoldDB" id="S8C7S2"/>
<comment type="caution">
    <text evidence="2">The sequence shown here is derived from an EMBL/GenBank/DDBJ whole genome shotgun (WGS) entry which is preliminary data.</text>
</comment>
<dbReference type="Gene3D" id="3.20.20.80">
    <property type="entry name" value="Glycosidases"/>
    <property type="match status" value="1"/>
</dbReference>
<name>S8C7S2_9LAMI</name>
<feature type="non-terminal residue" evidence="2">
    <location>
        <position position="1"/>
    </location>
</feature>
<evidence type="ECO:0000256" key="1">
    <source>
        <dbReference type="SAM" id="MobiDB-lite"/>
    </source>
</evidence>
<evidence type="ECO:0000313" key="3">
    <source>
        <dbReference type="Proteomes" id="UP000015453"/>
    </source>
</evidence>
<sequence>EAVEADLPRFSPLESTLVKGSFDFIGINHYKTFYVSENTSHATHPDAQADSGSISSATPPDNLPAEVDVKTRRFPICIQMVCGS</sequence>
<feature type="region of interest" description="Disordered" evidence="1">
    <location>
        <begin position="41"/>
        <end position="65"/>
    </location>
</feature>
<dbReference type="SUPFAM" id="SSF51445">
    <property type="entry name" value="(Trans)glycosidases"/>
    <property type="match status" value="1"/>
</dbReference>
<protein>
    <submittedName>
        <fullName evidence="2">Non-cyanogenic beta-glucosidase</fullName>
    </submittedName>
</protein>
<dbReference type="OrthoDB" id="933532at2759"/>
<gene>
    <name evidence="2" type="ORF">M569_11953</name>
</gene>
<dbReference type="EMBL" id="AUSU01005859">
    <property type="protein sequence ID" value="EPS62839.1"/>
    <property type="molecule type" value="Genomic_DNA"/>
</dbReference>
<dbReference type="InterPro" id="IPR017853">
    <property type="entry name" value="GH"/>
</dbReference>
<evidence type="ECO:0000313" key="2">
    <source>
        <dbReference type="EMBL" id="EPS62839.1"/>
    </source>
</evidence>
<accession>S8C7S2</accession>
<reference evidence="2 3" key="1">
    <citation type="journal article" date="2013" name="BMC Genomics">
        <title>The miniature genome of a carnivorous plant Genlisea aurea contains a low number of genes and short non-coding sequences.</title>
        <authorList>
            <person name="Leushkin E.V."/>
            <person name="Sutormin R.A."/>
            <person name="Nabieva E.R."/>
            <person name="Penin A.A."/>
            <person name="Kondrashov A.S."/>
            <person name="Logacheva M.D."/>
        </authorList>
    </citation>
    <scope>NUCLEOTIDE SEQUENCE [LARGE SCALE GENOMIC DNA]</scope>
</reference>